<gene>
    <name evidence="2" type="ORF">GCM10010840_37050</name>
</gene>
<feature type="region of interest" description="Disordered" evidence="1">
    <location>
        <begin position="15"/>
        <end position="47"/>
    </location>
</feature>
<accession>A0ABQ2GHF3</accession>
<evidence type="ECO:0000256" key="1">
    <source>
        <dbReference type="SAM" id="MobiDB-lite"/>
    </source>
</evidence>
<sequence>MSEWGNPPVYRYFRKEEGTRGTETSQYPQEKKETSIPSVAASEPGRAQTRKLACGGCRITF</sequence>
<protein>
    <submittedName>
        <fullName evidence="2">Uncharacterized protein</fullName>
    </submittedName>
</protein>
<comment type="caution">
    <text evidence="2">The sequence shown here is derived from an EMBL/GenBank/DDBJ whole genome shotgun (WGS) entry which is preliminary data.</text>
</comment>
<evidence type="ECO:0000313" key="3">
    <source>
        <dbReference type="Proteomes" id="UP000639973"/>
    </source>
</evidence>
<proteinExistence type="predicted"/>
<reference evidence="3" key="1">
    <citation type="journal article" date="2019" name="Int. J. Syst. Evol. Microbiol.">
        <title>The Global Catalogue of Microorganisms (GCM) 10K type strain sequencing project: providing services to taxonomists for standard genome sequencing and annotation.</title>
        <authorList>
            <consortium name="The Broad Institute Genomics Platform"/>
            <consortium name="The Broad Institute Genome Sequencing Center for Infectious Disease"/>
            <person name="Wu L."/>
            <person name="Ma J."/>
        </authorList>
    </citation>
    <scope>NUCLEOTIDE SEQUENCE [LARGE SCALE GENOMIC DNA]</scope>
    <source>
        <strain evidence="3">JCM 15442</strain>
    </source>
</reference>
<name>A0ABQ2GHF3_9DEIO</name>
<evidence type="ECO:0000313" key="2">
    <source>
        <dbReference type="EMBL" id="GGL95599.1"/>
    </source>
</evidence>
<organism evidence="2 3">
    <name type="scientific">Deinococcus aerolatus</name>
    <dbReference type="NCBI Taxonomy" id="522487"/>
    <lineage>
        <taxon>Bacteria</taxon>
        <taxon>Thermotogati</taxon>
        <taxon>Deinococcota</taxon>
        <taxon>Deinococci</taxon>
        <taxon>Deinococcales</taxon>
        <taxon>Deinococcaceae</taxon>
        <taxon>Deinococcus</taxon>
    </lineage>
</organism>
<dbReference type="EMBL" id="BMOL01000072">
    <property type="protein sequence ID" value="GGL95599.1"/>
    <property type="molecule type" value="Genomic_DNA"/>
</dbReference>
<dbReference type="Proteomes" id="UP000639973">
    <property type="component" value="Unassembled WGS sequence"/>
</dbReference>
<keyword evidence="3" id="KW-1185">Reference proteome</keyword>